<dbReference type="SMART" id="SM00382">
    <property type="entry name" value="AAA"/>
    <property type="match status" value="1"/>
</dbReference>
<dbReference type="InterPro" id="IPR027417">
    <property type="entry name" value="P-loop_NTPase"/>
</dbReference>
<dbReference type="GO" id="GO:0004176">
    <property type="term" value="F:ATP-dependent peptidase activity"/>
    <property type="evidence" value="ECO:0007669"/>
    <property type="project" value="InterPro"/>
</dbReference>
<evidence type="ECO:0000256" key="13">
    <source>
        <dbReference type="ARBA" id="ARBA00022946"/>
    </source>
</evidence>
<evidence type="ECO:0000313" key="20">
    <source>
        <dbReference type="Proteomes" id="UP000515204"/>
    </source>
</evidence>
<evidence type="ECO:0000256" key="7">
    <source>
        <dbReference type="ARBA" id="ARBA00022692"/>
    </source>
</evidence>
<evidence type="ECO:0000256" key="6">
    <source>
        <dbReference type="ARBA" id="ARBA00022670"/>
    </source>
</evidence>
<dbReference type="FunFam" id="3.40.50.300:FF:000277">
    <property type="entry name" value="ATP-dependent zinc metalloprotease FtsH"/>
    <property type="match status" value="1"/>
</dbReference>
<evidence type="ECO:0000256" key="15">
    <source>
        <dbReference type="ARBA" id="ARBA00023049"/>
    </source>
</evidence>
<keyword evidence="20" id="KW-1185">Reference proteome</keyword>
<comment type="cofactor">
    <cofactor evidence="1">
        <name>Zn(2+)</name>
        <dbReference type="ChEBI" id="CHEBI:29105"/>
    </cofactor>
</comment>
<dbReference type="GO" id="GO:0004222">
    <property type="term" value="F:metalloendopeptidase activity"/>
    <property type="evidence" value="ECO:0007669"/>
    <property type="project" value="InterPro"/>
</dbReference>
<keyword evidence="11" id="KW-0862">Zinc</keyword>
<dbReference type="PANTHER" id="PTHR43655:SF8">
    <property type="entry name" value="PARAPLEGIN"/>
    <property type="match status" value="1"/>
</dbReference>
<feature type="region of interest" description="Disordered" evidence="17">
    <location>
        <begin position="741"/>
        <end position="773"/>
    </location>
</feature>
<dbReference type="RefSeq" id="XP_014474861.1">
    <property type="nucleotide sequence ID" value="XM_014619375.1"/>
</dbReference>
<evidence type="ECO:0000256" key="17">
    <source>
        <dbReference type="SAM" id="MobiDB-lite"/>
    </source>
</evidence>
<evidence type="ECO:0000256" key="2">
    <source>
        <dbReference type="ARBA" id="ARBA00004141"/>
    </source>
</evidence>
<organism evidence="20 21">
    <name type="scientific">Dinoponera quadriceps</name>
    <name type="common">South American ant</name>
    <dbReference type="NCBI Taxonomy" id="609295"/>
    <lineage>
        <taxon>Eukaryota</taxon>
        <taxon>Metazoa</taxon>
        <taxon>Ecdysozoa</taxon>
        <taxon>Arthropoda</taxon>
        <taxon>Hexapoda</taxon>
        <taxon>Insecta</taxon>
        <taxon>Pterygota</taxon>
        <taxon>Neoptera</taxon>
        <taxon>Endopterygota</taxon>
        <taxon>Hymenoptera</taxon>
        <taxon>Apocrita</taxon>
        <taxon>Aculeata</taxon>
        <taxon>Formicoidea</taxon>
        <taxon>Formicidae</taxon>
        <taxon>Ponerinae</taxon>
        <taxon>Ponerini</taxon>
        <taxon>Dinoponera</taxon>
    </lineage>
</organism>
<feature type="compositionally biased region" description="Basic and acidic residues" evidence="17">
    <location>
        <begin position="749"/>
        <end position="761"/>
    </location>
</feature>
<evidence type="ECO:0000256" key="3">
    <source>
        <dbReference type="ARBA" id="ARBA00004173"/>
    </source>
</evidence>
<dbReference type="Pfam" id="PF00004">
    <property type="entry name" value="AAA"/>
    <property type="match status" value="1"/>
</dbReference>
<comment type="similarity">
    <text evidence="4">In the C-terminal section; belongs to the peptidase M41 family.</text>
</comment>
<dbReference type="GeneID" id="106744518"/>
<keyword evidence="13" id="KW-0809">Transit peptide</keyword>
<keyword evidence="10" id="KW-0378">Hydrolase</keyword>
<dbReference type="Gene3D" id="3.40.1690.20">
    <property type="match status" value="1"/>
</dbReference>
<evidence type="ECO:0000256" key="4">
    <source>
        <dbReference type="ARBA" id="ARBA00010044"/>
    </source>
</evidence>
<dbReference type="GO" id="GO:0016887">
    <property type="term" value="F:ATP hydrolysis activity"/>
    <property type="evidence" value="ECO:0007669"/>
    <property type="project" value="InterPro"/>
</dbReference>
<dbReference type="HAMAP" id="MF_01458">
    <property type="entry name" value="FtsH"/>
    <property type="match status" value="1"/>
</dbReference>
<keyword evidence="14 18" id="KW-1133">Transmembrane helix</keyword>
<dbReference type="CTD" id="6687"/>
<evidence type="ECO:0000256" key="8">
    <source>
        <dbReference type="ARBA" id="ARBA00022723"/>
    </source>
</evidence>
<evidence type="ECO:0000256" key="18">
    <source>
        <dbReference type="SAM" id="Phobius"/>
    </source>
</evidence>
<dbReference type="PANTHER" id="PTHR43655">
    <property type="entry name" value="ATP-DEPENDENT PROTEASE"/>
    <property type="match status" value="1"/>
</dbReference>
<evidence type="ECO:0000256" key="1">
    <source>
        <dbReference type="ARBA" id="ARBA00001947"/>
    </source>
</evidence>
<dbReference type="GO" id="GO:0008270">
    <property type="term" value="F:zinc ion binding"/>
    <property type="evidence" value="ECO:0007669"/>
    <property type="project" value="InterPro"/>
</dbReference>
<evidence type="ECO:0000256" key="12">
    <source>
        <dbReference type="ARBA" id="ARBA00022840"/>
    </source>
</evidence>
<keyword evidence="7 18" id="KW-0812">Transmembrane</keyword>
<evidence type="ECO:0000256" key="5">
    <source>
        <dbReference type="ARBA" id="ARBA00010550"/>
    </source>
</evidence>
<dbReference type="Gene3D" id="1.10.8.60">
    <property type="match status" value="1"/>
</dbReference>
<dbReference type="InterPro" id="IPR050928">
    <property type="entry name" value="ATP-dep_Zn_Metalloprotease"/>
</dbReference>
<evidence type="ECO:0000256" key="11">
    <source>
        <dbReference type="ARBA" id="ARBA00022833"/>
    </source>
</evidence>
<keyword evidence="15" id="KW-0482">Metalloprotease</keyword>
<dbReference type="InterPro" id="IPR003593">
    <property type="entry name" value="AAA+_ATPase"/>
</dbReference>
<keyword evidence="9" id="KW-0547">Nucleotide-binding</keyword>
<dbReference type="GO" id="GO:0034982">
    <property type="term" value="P:mitochondrial protein processing"/>
    <property type="evidence" value="ECO:0007669"/>
    <property type="project" value="TreeGrafter"/>
</dbReference>
<gene>
    <name evidence="21" type="primary">LOC106744518</name>
</gene>
<dbReference type="NCBIfam" id="TIGR01241">
    <property type="entry name" value="FtsH_fam"/>
    <property type="match status" value="1"/>
</dbReference>
<dbReference type="CDD" id="cd19501">
    <property type="entry name" value="RecA-like_FtsH"/>
    <property type="match status" value="1"/>
</dbReference>
<dbReference type="SUPFAM" id="SSF52540">
    <property type="entry name" value="P-loop containing nucleoside triphosphate hydrolases"/>
    <property type="match status" value="1"/>
</dbReference>
<dbReference type="InterPro" id="IPR000642">
    <property type="entry name" value="Peptidase_M41"/>
</dbReference>
<dbReference type="InterPro" id="IPR011546">
    <property type="entry name" value="Pept_M41_FtsH_extracell"/>
</dbReference>
<dbReference type="InterPro" id="IPR037219">
    <property type="entry name" value="Peptidase_M41-like"/>
</dbReference>
<dbReference type="OrthoDB" id="1413014at2759"/>
<dbReference type="AlphaFoldDB" id="A0A6P3X8W1"/>
<evidence type="ECO:0000259" key="19">
    <source>
        <dbReference type="SMART" id="SM00382"/>
    </source>
</evidence>
<dbReference type="Pfam" id="PF06480">
    <property type="entry name" value="FtsH_ext"/>
    <property type="match status" value="1"/>
</dbReference>
<feature type="domain" description="AAA+ ATPase" evidence="19">
    <location>
        <begin position="336"/>
        <end position="476"/>
    </location>
</feature>
<dbReference type="InterPro" id="IPR005936">
    <property type="entry name" value="FtsH"/>
</dbReference>
<dbReference type="FunFam" id="1.20.58.760:FF:000003">
    <property type="entry name" value="AFG3-like AAA ATPase 2"/>
    <property type="match status" value="1"/>
</dbReference>
<keyword evidence="8" id="KW-0479">Metal-binding</keyword>
<dbReference type="InterPro" id="IPR041569">
    <property type="entry name" value="AAA_lid_3"/>
</dbReference>
<keyword evidence="12" id="KW-0067">ATP-binding</keyword>
<keyword evidence="6" id="KW-0645">Protease</keyword>
<dbReference type="Gene3D" id="3.40.50.300">
    <property type="entry name" value="P-loop containing nucleotide triphosphate hydrolases"/>
    <property type="match status" value="1"/>
</dbReference>
<protein>
    <submittedName>
        <fullName evidence="21">Paraplegin</fullName>
    </submittedName>
</protein>
<feature type="transmembrane region" description="Helical" evidence="18">
    <location>
        <begin position="251"/>
        <end position="274"/>
    </location>
</feature>
<name>A0A6P3X8W1_DINQU</name>
<comment type="subcellular location">
    <subcellularLocation>
        <location evidence="2">Membrane</location>
        <topology evidence="2">Multi-pass membrane protein</topology>
    </subcellularLocation>
    <subcellularLocation>
        <location evidence="3">Mitochondrion</location>
    </subcellularLocation>
</comment>
<comment type="similarity">
    <text evidence="5">In the N-terminal section; belongs to the AAA ATPase family.</text>
</comment>
<dbReference type="KEGG" id="dqu:106744518"/>
<dbReference type="Pfam" id="PF01434">
    <property type="entry name" value="Peptidase_M41"/>
    <property type="match status" value="1"/>
</dbReference>
<dbReference type="Proteomes" id="UP000515204">
    <property type="component" value="Unplaced"/>
</dbReference>
<evidence type="ECO:0000313" key="21">
    <source>
        <dbReference type="RefSeq" id="XP_014474861.1"/>
    </source>
</evidence>
<sequence>MQNFTKCPKRHYVAPSKIFNFSAKNVYPHPKERILFDIKHLSCMRNHGSDRLLLPAYYHAYKKIRKEIHAIQSAWLRGNTSTFNFSPRFDSVRYFNTTCSNFNKQSPKQSGSENPDKGPNKNEEVKVLVRKLSMLFMLLYVFLIALKQQIDTSNLEPMTSISWNEFVYHMLSKGEVEAILVNPAIDHVVVLVHRDAIIKGTRSPHSRYYMSVPNIEQFEEKLRRVEKDLGIKSGQGVQVVYERRMEKMTSIIKFMFIATLVIAIFALFSSRFSINPFEFISQMKQAKFTLVEPFAGQGKGVHFADVAGLKEAKTEVMEFVDYLKHPERYKVLGAKVPQGALLLGPPGCGKTLLAKAVATEASVPFLSMNGSEFIEVFGGLGAARVRDLFKEAKKRAPSIIYIDEIDAIGKKRSDSSLGFTNSESERTLNQLLVEMDGMIAKEDVIILASTNRAEVLDKALLRPGRFDRHILIDLPTLDERQQIFETHLKRISLQNEPSKYSEYLAYLTPGFSGADIANVCNEAALHAARDKKKQVDSGDLMYAIDRTIGGLTKRNNPLTPSTKRVVAYHEAGHALVGWLLEHTDALLKVTIVPRTNLSLGFAQYTESDQKLHSKEELFERMCMMLGGRAAEHIKFDKISTGAENDLKKVTKTAYMQVQQFGMNPIIGLVSFHENYTDTKDKKPYSKKLANLMDTEVRKMIAEAYERTRKLLLDNKDKLDVLAQALLEKETLTYDDVEKLIGPPPYGKKRLVEPAEFEKSGPVRESPSVDRVTA</sequence>
<dbReference type="Pfam" id="PF17862">
    <property type="entry name" value="AAA_lid_3"/>
    <property type="match status" value="1"/>
</dbReference>
<dbReference type="FunFam" id="1.10.8.60:FF:000033">
    <property type="entry name" value="paraplegin isoform X1"/>
    <property type="match status" value="1"/>
</dbReference>
<keyword evidence="16 18" id="KW-0472">Membrane</keyword>
<accession>A0A6P3X8W1</accession>
<dbReference type="InterPro" id="IPR003959">
    <property type="entry name" value="ATPase_AAA_core"/>
</dbReference>
<dbReference type="GO" id="GO:0005745">
    <property type="term" value="C:m-AAA complex"/>
    <property type="evidence" value="ECO:0007669"/>
    <property type="project" value="TreeGrafter"/>
</dbReference>
<evidence type="ECO:0000256" key="10">
    <source>
        <dbReference type="ARBA" id="ARBA00022801"/>
    </source>
</evidence>
<dbReference type="SUPFAM" id="SSF140990">
    <property type="entry name" value="FtsH protease domain-like"/>
    <property type="match status" value="1"/>
</dbReference>
<dbReference type="Gene3D" id="1.20.58.760">
    <property type="entry name" value="Peptidase M41"/>
    <property type="match status" value="1"/>
</dbReference>
<evidence type="ECO:0000256" key="16">
    <source>
        <dbReference type="ARBA" id="ARBA00023136"/>
    </source>
</evidence>
<evidence type="ECO:0000256" key="9">
    <source>
        <dbReference type="ARBA" id="ARBA00022741"/>
    </source>
</evidence>
<proteinExistence type="inferred from homology"/>
<evidence type="ECO:0000256" key="14">
    <source>
        <dbReference type="ARBA" id="ARBA00022989"/>
    </source>
</evidence>
<dbReference type="GO" id="GO:0005524">
    <property type="term" value="F:ATP binding"/>
    <property type="evidence" value="ECO:0007669"/>
    <property type="project" value="UniProtKB-KW"/>
</dbReference>
<reference evidence="21" key="1">
    <citation type="submission" date="2025-08" db="UniProtKB">
        <authorList>
            <consortium name="RefSeq"/>
        </authorList>
    </citation>
    <scope>IDENTIFICATION</scope>
</reference>